<feature type="signal peptide" evidence="1">
    <location>
        <begin position="1"/>
        <end position="26"/>
    </location>
</feature>
<dbReference type="EMBL" id="BSOT01000005">
    <property type="protein sequence ID" value="GLR70692.1"/>
    <property type="molecule type" value="Genomic_DNA"/>
</dbReference>
<dbReference type="AlphaFoldDB" id="A0AA37SW72"/>
<dbReference type="Proteomes" id="UP001156601">
    <property type="component" value="Unassembled WGS sequence"/>
</dbReference>
<keyword evidence="1" id="KW-0732">Signal</keyword>
<reference evidence="2" key="1">
    <citation type="journal article" date="2014" name="Int. J. Syst. Evol. Microbiol.">
        <title>Complete genome sequence of Corynebacterium casei LMG S-19264T (=DSM 44701T), isolated from a smear-ripened cheese.</title>
        <authorList>
            <consortium name="US DOE Joint Genome Institute (JGI-PGF)"/>
            <person name="Walter F."/>
            <person name="Albersmeier A."/>
            <person name="Kalinowski J."/>
            <person name="Ruckert C."/>
        </authorList>
    </citation>
    <scope>NUCLEOTIDE SEQUENCE</scope>
    <source>
        <strain evidence="2">NBRC 110023</strain>
    </source>
</reference>
<comment type="caution">
    <text evidence="2">The sequence shown here is derived from an EMBL/GenBank/DDBJ whole genome shotgun (WGS) entry which is preliminary data.</text>
</comment>
<keyword evidence="3" id="KW-1185">Reference proteome</keyword>
<sequence>MRSQMKSFLKFALYLSIALNTTGVFAAGNSHHFPGVFVGYTHAQSETEFTYGFEYEYKFNQSWGVGAIYEKVDDAHHGDGVSVKVAKLFYHPTSNLRFGIGFGEEKIGGYHPHTEDLYRISASYEHHVGQFGIAPTIAVDFIDGEEAYVFGIALVRPF</sequence>
<feature type="chain" id="PRO_5041279848" evidence="1">
    <location>
        <begin position="27"/>
        <end position="158"/>
    </location>
</feature>
<proteinExistence type="predicted"/>
<gene>
    <name evidence="2" type="ORF">GCM10007852_16000</name>
</gene>
<evidence type="ECO:0000256" key="1">
    <source>
        <dbReference type="SAM" id="SignalP"/>
    </source>
</evidence>
<name>A0AA37SW72_9ALTE</name>
<evidence type="ECO:0000313" key="2">
    <source>
        <dbReference type="EMBL" id="GLR70692.1"/>
    </source>
</evidence>
<organism evidence="2 3">
    <name type="scientific">Agaribacter marinus</name>
    <dbReference type="NCBI Taxonomy" id="1431249"/>
    <lineage>
        <taxon>Bacteria</taxon>
        <taxon>Pseudomonadati</taxon>
        <taxon>Pseudomonadota</taxon>
        <taxon>Gammaproteobacteria</taxon>
        <taxon>Alteromonadales</taxon>
        <taxon>Alteromonadaceae</taxon>
        <taxon>Agaribacter</taxon>
    </lineage>
</organism>
<accession>A0AA37SW72</accession>
<protein>
    <submittedName>
        <fullName evidence="2">Uncharacterized protein</fullName>
    </submittedName>
</protein>
<reference evidence="2" key="2">
    <citation type="submission" date="2023-01" db="EMBL/GenBank/DDBJ databases">
        <title>Draft genome sequence of Agaribacter marinus strain NBRC 110023.</title>
        <authorList>
            <person name="Sun Q."/>
            <person name="Mori K."/>
        </authorList>
    </citation>
    <scope>NUCLEOTIDE SEQUENCE</scope>
    <source>
        <strain evidence="2">NBRC 110023</strain>
    </source>
</reference>
<evidence type="ECO:0000313" key="3">
    <source>
        <dbReference type="Proteomes" id="UP001156601"/>
    </source>
</evidence>